<feature type="signal peptide" evidence="2">
    <location>
        <begin position="1"/>
        <end position="33"/>
    </location>
</feature>
<dbReference type="RefSeq" id="WP_253645476.1">
    <property type="nucleotide sequence ID" value="NZ_BAAAMO010000002.1"/>
</dbReference>
<accession>A0ABW3G7U9</accession>
<protein>
    <submittedName>
        <fullName evidence="3">MspA family porin</fullName>
    </submittedName>
</protein>
<dbReference type="Pfam" id="PF09203">
    <property type="entry name" value="MspA"/>
    <property type="match status" value="1"/>
</dbReference>
<gene>
    <name evidence="3" type="ORF">ACFQ04_13050</name>
</gene>
<dbReference type="EMBL" id="JBHTIL010000001">
    <property type="protein sequence ID" value="MFD0926664.1"/>
    <property type="molecule type" value="Genomic_DNA"/>
</dbReference>
<dbReference type="InterPro" id="IPR036435">
    <property type="entry name" value="Leukocidin/porin_MspA_sf"/>
</dbReference>
<dbReference type="Gene3D" id="2.10.300.10">
    <property type="entry name" value="Porin MspA ribbon domain"/>
    <property type="match status" value="1"/>
</dbReference>
<dbReference type="InterPro" id="IPR015286">
    <property type="entry name" value="Porin_fam_mycobact-type"/>
</dbReference>
<dbReference type="Gene3D" id="2.60.40.1650">
    <property type="entry name" value="Porin MspA (Ig-like beta-sandwich domain)"/>
    <property type="match status" value="1"/>
</dbReference>
<dbReference type="SUPFAM" id="SSF56959">
    <property type="entry name" value="Leukocidin-like"/>
    <property type="match status" value="1"/>
</dbReference>
<proteinExistence type="predicted"/>
<evidence type="ECO:0000313" key="3">
    <source>
        <dbReference type="EMBL" id="MFD0926664.1"/>
    </source>
</evidence>
<keyword evidence="1 2" id="KW-0732">Signal</keyword>
<evidence type="ECO:0000313" key="4">
    <source>
        <dbReference type="Proteomes" id="UP001597068"/>
    </source>
</evidence>
<feature type="chain" id="PRO_5047344076" evidence="2">
    <location>
        <begin position="34"/>
        <end position="223"/>
    </location>
</feature>
<reference evidence="4" key="1">
    <citation type="journal article" date="2019" name="Int. J. Syst. Evol. Microbiol.">
        <title>The Global Catalogue of Microorganisms (GCM) 10K type strain sequencing project: providing services to taxonomists for standard genome sequencing and annotation.</title>
        <authorList>
            <consortium name="The Broad Institute Genomics Platform"/>
            <consortium name="The Broad Institute Genome Sequencing Center for Infectious Disease"/>
            <person name="Wu L."/>
            <person name="Ma J."/>
        </authorList>
    </citation>
    <scope>NUCLEOTIDE SEQUENCE [LARGE SCALE GENOMIC DNA]</scope>
    <source>
        <strain evidence="4">CCUG 50873</strain>
    </source>
</reference>
<keyword evidence="4" id="KW-1185">Reference proteome</keyword>
<comment type="caution">
    <text evidence="3">The sequence shown here is derived from an EMBL/GenBank/DDBJ whole genome shotgun (WGS) entry which is preliminary data.</text>
</comment>
<sequence>MNTSTKRRAGAVAGLAAVSAVALSSLGAGGAAAGPLPGGFTSQTLVDGTKVTVRLFDESVDRRQQSTVALPTSRNVLVSGKVLVTVGGSGATGGAIDAGYIVGCQLNFGAGANAQGGLSTEQILDAAKAAGTTGDGADLSNNSIGSSFELSPGKATAVSVVKNGDDTGFEFKGTRAGLAYSQEQFRVDGCAGFAEAKAYVKVKVSTDAVDGYVTLVGKPFSIG</sequence>
<name>A0ABW3G7U9_9NOCA</name>
<evidence type="ECO:0000256" key="2">
    <source>
        <dbReference type="SAM" id="SignalP"/>
    </source>
</evidence>
<evidence type="ECO:0000256" key="1">
    <source>
        <dbReference type="ARBA" id="ARBA00022729"/>
    </source>
</evidence>
<dbReference type="Proteomes" id="UP001597068">
    <property type="component" value="Unassembled WGS sequence"/>
</dbReference>
<organism evidence="3 4">
    <name type="scientific">Williamsia deligens</name>
    <dbReference type="NCBI Taxonomy" id="321325"/>
    <lineage>
        <taxon>Bacteria</taxon>
        <taxon>Bacillati</taxon>
        <taxon>Actinomycetota</taxon>
        <taxon>Actinomycetes</taxon>
        <taxon>Mycobacteriales</taxon>
        <taxon>Nocardiaceae</taxon>
        <taxon>Williamsia</taxon>
    </lineage>
</organism>